<keyword evidence="6" id="KW-0560">Oxidoreductase</keyword>
<proteinExistence type="inferred from homology"/>
<dbReference type="Gene3D" id="2.60.120.620">
    <property type="entry name" value="q2cbj1_9rhob like domain"/>
    <property type="match status" value="1"/>
</dbReference>
<evidence type="ECO:0000313" key="12">
    <source>
        <dbReference type="Proteomes" id="UP001497600"/>
    </source>
</evidence>
<evidence type="ECO:0000256" key="5">
    <source>
        <dbReference type="ARBA" id="ARBA00022964"/>
    </source>
</evidence>
<keyword evidence="7" id="KW-0408">Iron</keyword>
<evidence type="ECO:0000256" key="7">
    <source>
        <dbReference type="ARBA" id="ARBA00023004"/>
    </source>
</evidence>
<dbReference type="SMART" id="SM00702">
    <property type="entry name" value="P4Hc"/>
    <property type="match status" value="1"/>
</dbReference>
<evidence type="ECO:0000256" key="1">
    <source>
        <dbReference type="ARBA" id="ARBA00001961"/>
    </source>
</evidence>
<dbReference type="Pfam" id="PF10637">
    <property type="entry name" value="Ofd1_CTDD"/>
    <property type="match status" value="1"/>
</dbReference>
<evidence type="ECO:0000256" key="6">
    <source>
        <dbReference type="ARBA" id="ARBA00023002"/>
    </source>
</evidence>
<evidence type="ECO:0000256" key="2">
    <source>
        <dbReference type="ARBA" id="ARBA00007443"/>
    </source>
</evidence>
<dbReference type="Gene3D" id="3.60.130.20">
    <property type="entry name" value="Oxoglutarate/iron-dependent oxygenase, C-terminal degradation domain"/>
    <property type="match status" value="1"/>
</dbReference>
<dbReference type="InterPro" id="IPR051842">
    <property type="entry name" value="uS12_prolyl_hydroxylase"/>
</dbReference>
<dbReference type="EMBL" id="OZ004258">
    <property type="protein sequence ID" value="CAK7914521.1"/>
    <property type="molecule type" value="Genomic_DNA"/>
</dbReference>
<dbReference type="InterPro" id="IPR039558">
    <property type="entry name" value="TPA1/OFD1_N"/>
</dbReference>
<accession>A0ABP0EKT2</accession>
<feature type="compositionally biased region" description="Acidic residues" evidence="9">
    <location>
        <begin position="630"/>
        <end position="648"/>
    </location>
</feature>
<name>A0ABP0EKT2_9ASCO</name>
<gene>
    <name evidence="11" type="primary">TPA1</name>
    <name evidence="11" type="ORF">CAAN4_F16798</name>
</gene>
<keyword evidence="3" id="KW-0479">Metal-binding</keyword>
<comment type="similarity">
    <text evidence="2">Belongs to the TPA1 family.</text>
</comment>
<dbReference type="InterPro" id="IPR005123">
    <property type="entry name" value="Oxoglu/Fe-dep_dioxygenase_dom"/>
</dbReference>
<feature type="region of interest" description="Disordered" evidence="9">
    <location>
        <begin position="274"/>
        <end position="359"/>
    </location>
</feature>
<feature type="compositionally biased region" description="Low complexity" evidence="9">
    <location>
        <begin position="331"/>
        <end position="351"/>
    </location>
</feature>
<keyword evidence="12" id="KW-1185">Reference proteome</keyword>
<feature type="domain" description="Fe2OG dioxygenase" evidence="10">
    <location>
        <begin position="166"/>
        <end position="272"/>
    </location>
</feature>
<dbReference type="InterPro" id="IPR043044">
    <property type="entry name" value="TPA1/Ofd1_C"/>
</dbReference>
<protein>
    <submittedName>
        <fullName evidence="11">Prolyl 3,4-dihydroxylase Tpa1p</fullName>
    </submittedName>
</protein>
<evidence type="ECO:0000259" key="10">
    <source>
        <dbReference type="PROSITE" id="PS51471"/>
    </source>
</evidence>
<keyword evidence="5" id="KW-0223">Dioxygenase</keyword>
<sequence>MVKRNAESEPEPESAQTVPASVPDMVAKSEDTLVTGNDAKRHDTNFSKTDIKSFFNAKIWDQDLQEQLRSTISQSQPYRWGSFTDLIDDTLLRQVRKEVLSEIAFSKKETDIYKVYQSGDLANLSGLDWDDLSRLPSLFKLRAAIYSDQFRDIVSTVTGCGKLSGVKTDMSINTYTKGCHLLTHDDVIGSRRVSFILYLPEPDREWKASYGGALRLFPSVVENVPESDFHSKFVPQFNQMAFFTVQPGLSFHDVEEVRVDRQRLSIQGWFHIPQPGEEGWKEGEQEETEARSTLQQLQSKELEGWDRPRIERKPIPQPETKSKVESKNEETGTGSELTGTSSELTTGTSSSVGTQSIQKPNSTLIEPHLDLEQLSKYINPLYLLPSNISSLLSTFSSESIVEIPNILKPEYAQLLRSTLIDEELEGTMPTTAKDVQLPWKCAVPPHKQRYLYIDEAEVASSSSSSATAALAELSNFLKSTAFHQWLAQITGLIATTEQVLVRRFRPGHDFILATTTEKNLARNDEELNVLLEATLNLTPTATNRKNWESGEFGGYELCMAMDEERDDDDPAVYRANNPDDDSVLYTSQCKWNSLCLMLRDPSVLKFVKYVSINAKGSRWDISAQWNVKDAEDDDDEDEDEDEEEKDGE</sequence>
<dbReference type="PANTHER" id="PTHR12117">
    <property type="entry name" value="HISTONE ACETYLTRANSFERASE COMPLEX"/>
    <property type="match status" value="1"/>
</dbReference>
<feature type="compositionally biased region" description="Basic and acidic residues" evidence="9">
    <location>
        <begin position="300"/>
        <end position="330"/>
    </location>
</feature>
<dbReference type="Proteomes" id="UP001497600">
    <property type="component" value="Chromosome F"/>
</dbReference>
<comment type="cofactor">
    <cofactor evidence="1">
        <name>L-ascorbate</name>
        <dbReference type="ChEBI" id="CHEBI:38290"/>
    </cofactor>
</comment>
<organism evidence="11 12">
    <name type="scientific">[Candida] anglica</name>
    <dbReference type="NCBI Taxonomy" id="148631"/>
    <lineage>
        <taxon>Eukaryota</taxon>
        <taxon>Fungi</taxon>
        <taxon>Dikarya</taxon>
        <taxon>Ascomycota</taxon>
        <taxon>Saccharomycotina</taxon>
        <taxon>Pichiomycetes</taxon>
        <taxon>Debaryomycetaceae</taxon>
        <taxon>Kurtzmaniella</taxon>
    </lineage>
</organism>
<evidence type="ECO:0000256" key="9">
    <source>
        <dbReference type="SAM" id="MobiDB-lite"/>
    </source>
</evidence>
<evidence type="ECO:0000256" key="8">
    <source>
        <dbReference type="ARBA" id="ARBA00047444"/>
    </source>
</evidence>
<dbReference type="InterPro" id="IPR006620">
    <property type="entry name" value="Pro_4_hyd_alph"/>
</dbReference>
<evidence type="ECO:0000313" key="11">
    <source>
        <dbReference type="EMBL" id="CAK7914521.1"/>
    </source>
</evidence>
<dbReference type="PANTHER" id="PTHR12117:SF0">
    <property type="entry name" value="PROLYL 3-HYDROXYLASE OGFOD1"/>
    <property type="match status" value="1"/>
</dbReference>
<comment type="catalytic activity">
    <reaction evidence="8">
        <text>[ribosomal protein uS12]-L-proline + 2-oxoglutarate + O2 = [ribosomal protein uS12]-(3S)-3-hydroxy-L-proline + succinate + CO2</text>
        <dbReference type="Rhea" id="RHEA:54156"/>
        <dbReference type="Rhea" id="RHEA-COMP:13816"/>
        <dbReference type="Rhea" id="RHEA-COMP:13818"/>
        <dbReference type="ChEBI" id="CHEBI:15379"/>
        <dbReference type="ChEBI" id="CHEBI:16526"/>
        <dbReference type="ChEBI" id="CHEBI:16810"/>
        <dbReference type="ChEBI" id="CHEBI:30031"/>
        <dbReference type="ChEBI" id="CHEBI:50342"/>
        <dbReference type="ChEBI" id="CHEBI:85428"/>
    </reaction>
</comment>
<feature type="region of interest" description="Disordered" evidence="9">
    <location>
        <begin position="624"/>
        <end position="648"/>
    </location>
</feature>
<dbReference type="Pfam" id="PF13661">
    <property type="entry name" value="2OG-FeII_Oxy_4"/>
    <property type="match status" value="1"/>
</dbReference>
<dbReference type="PROSITE" id="PS51471">
    <property type="entry name" value="FE2OG_OXY"/>
    <property type="match status" value="1"/>
</dbReference>
<evidence type="ECO:0000256" key="3">
    <source>
        <dbReference type="ARBA" id="ARBA00022723"/>
    </source>
</evidence>
<feature type="region of interest" description="Disordered" evidence="9">
    <location>
        <begin position="1"/>
        <end position="25"/>
    </location>
</feature>
<keyword evidence="4" id="KW-0847">Vitamin C</keyword>
<evidence type="ECO:0000256" key="4">
    <source>
        <dbReference type="ARBA" id="ARBA00022896"/>
    </source>
</evidence>
<reference evidence="11 12" key="1">
    <citation type="submission" date="2024-01" db="EMBL/GenBank/DDBJ databases">
        <authorList>
            <consortium name="Genoscope - CEA"/>
            <person name="William W."/>
        </authorList>
    </citation>
    <scope>NUCLEOTIDE SEQUENCE [LARGE SCALE GENOMIC DNA]</scope>
    <source>
        <strain evidence="11 12">29B2s-10</strain>
    </source>
</reference>
<dbReference type="InterPro" id="IPR019601">
    <property type="entry name" value="Oxoglutarate/Fe-dep_Oase_C"/>
</dbReference>